<evidence type="ECO:0000256" key="10">
    <source>
        <dbReference type="ARBA" id="ARBA00023288"/>
    </source>
</evidence>
<dbReference type="Gene3D" id="2.30.30.40">
    <property type="entry name" value="SH3 Domains"/>
    <property type="match status" value="3"/>
</dbReference>
<dbReference type="Proteomes" id="UP000694580">
    <property type="component" value="Chromosome 15"/>
</dbReference>
<comment type="subcellular location">
    <subcellularLocation>
        <location evidence="2">Cytoplasm</location>
    </subcellularLocation>
    <subcellularLocation>
        <location evidence="1">Endoplasmic reticulum</location>
    </subcellularLocation>
</comment>
<dbReference type="Pfam" id="PF00018">
    <property type="entry name" value="SH3_1"/>
    <property type="match status" value="2"/>
</dbReference>
<dbReference type="FunFam" id="2.30.30.40:FF:000126">
    <property type="entry name" value="Cytoplasmic protein"/>
    <property type="match status" value="1"/>
</dbReference>
<reference evidence="16" key="3">
    <citation type="submission" date="2025-09" db="UniProtKB">
        <authorList>
            <consortium name="Ensembl"/>
        </authorList>
    </citation>
    <scope>IDENTIFICATION</scope>
</reference>
<gene>
    <name evidence="16" type="primary">NCK2</name>
</gene>
<reference evidence="16 17" key="1">
    <citation type="submission" date="2020-06" db="EMBL/GenBank/DDBJ databases">
        <authorList>
            <consortium name="Wellcome Sanger Institute Data Sharing"/>
        </authorList>
    </citation>
    <scope>NUCLEOTIDE SEQUENCE [LARGE SCALE GENOMIC DNA]</scope>
</reference>
<evidence type="ECO:0000256" key="11">
    <source>
        <dbReference type="PROSITE-ProRule" id="PRU00191"/>
    </source>
</evidence>
<dbReference type="PRINTS" id="PR00452">
    <property type="entry name" value="SH3DOMAIN"/>
</dbReference>
<dbReference type="CDD" id="cd11766">
    <property type="entry name" value="SH3_Nck_2"/>
    <property type="match status" value="1"/>
</dbReference>
<proteinExistence type="predicted"/>
<evidence type="ECO:0000256" key="13">
    <source>
        <dbReference type="SAM" id="MobiDB-lite"/>
    </source>
</evidence>
<evidence type="ECO:0000256" key="3">
    <source>
        <dbReference type="ARBA" id="ARBA00022443"/>
    </source>
</evidence>
<dbReference type="InterPro" id="IPR000980">
    <property type="entry name" value="SH2"/>
</dbReference>
<reference evidence="16" key="2">
    <citation type="submission" date="2025-08" db="UniProtKB">
        <authorList>
            <consortium name="Ensembl"/>
        </authorList>
    </citation>
    <scope>IDENTIFICATION</scope>
</reference>
<feature type="domain" description="SH2" evidence="14">
    <location>
        <begin position="301"/>
        <end position="332"/>
    </location>
</feature>
<feature type="domain" description="SH3" evidence="15">
    <location>
        <begin position="2"/>
        <end position="61"/>
    </location>
</feature>
<evidence type="ECO:0008006" key="18">
    <source>
        <dbReference type="Google" id="ProtNLM"/>
    </source>
</evidence>
<dbReference type="PROSITE" id="PS50001">
    <property type="entry name" value="SH2"/>
    <property type="match status" value="1"/>
</dbReference>
<dbReference type="CDD" id="cd11899">
    <property type="entry name" value="SH3_Nck2_1"/>
    <property type="match status" value="1"/>
</dbReference>
<dbReference type="SUPFAM" id="SSF50044">
    <property type="entry name" value="SH3-domain"/>
    <property type="match status" value="3"/>
</dbReference>
<name>A0AAY4E5P6_9TELE</name>
<keyword evidence="3 12" id="KW-0728">SH3 domain</keyword>
<dbReference type="GO" id="GO:0035591">
    <property type="term" value="F:signaling adaptor activity"/>
    <property type="evidence" value="ECO:0007669"/>
    <property type="project" value="TreeGrafter"/>
</dbReference>
<dbReference type="SMART" id="SM00326">
    <property type="entry name" value="SH3"/>
    <property type="match status" value="3"/>
</dbReference>
<sequence length="425" mass="47093">MTEEVIVIAKWDYTAQQDQELDIRKNERLWLLDDSKTWWRVRNASNKTGYVPSNYVERKNSLKKGSLVKNLKDTLGLGKTKRKTSTRDASPTPSTDAEYPSNGGGGSGGAERIYDLDVPALVKFAYAADREDELTLVKGTRVVVMEKCSDGWWRGSYAGQVGWFPSNYVQEEGGEEAAGEHQLAGKYPGTQRLPRGMGLSNGSRGPTVLHTVQTLYPFSSVTDEELNFEKGETMEVLEKPENDPEWWKCKNSRGQVGLVPKNYVVVLSDGPAPGGPSHHTQHIGETYTGPSRTGKFAGKDWYYGNITRHQAECALNERGVGGDFLVRDSESSVSLLNSAKTAKTFTKPLHPILFSCSSVLVLTPVGITGMEAVCFHIWGLSHFGLCPWPPSILNIHSLTWSHHPITWLLLSLLCSICHSHQKMLL</sequence>
<evidence type="ECO:0000256" key="2">
    <source>
        <dbReference type="ARBA" id="ARBA00004496"/>
    </source>
</evidence>
<keyword evidence="6" id="KW-0256">Endoplasmic reticulum</keyword>
<dbReference type="GO" id="GO:0005783">
    <property type="term" value="C:endoplasmic reticulum"/>
    <property type="evidence" value="ECO:0007669"/>
    <property type="project" value="UniProtKB-SubCell"/>
</dbReference>
<accession>A0AAY4E5P6</accession>
<dbReference type="PRINTS" id="PR00499">
    <property type="entry name" value="P67PHOX"/>
</dbReference>
<evidence type="ECO:0000256" key="12">
    <source>
        <dbReference type="PROSITE-ProRule" id="PRU00192"/>
    </source>
</evidence>
<feature type="domain" description="SH3" evidence="15">
    <location>
        <begin position="115"/>
        <end position="174"/>
    </location>
</feature>
<evidence type="ECO:0000256" key="9">
    <source>
        <dbReference type="ARBA" id="ARBA00022999"/>
    </source>
</evidence>
<keyword evidence="10" id="KW-0449">Lipoprotein</keyword>
<dbReference type="PANTHER" id="PTHR19969:SF12">
    <property type="entry name" value="CYTOPLASMIC PROTEIN NCK2"/>
    <property type="match status" value="1"/>
</dbReference>
<dbReference type="GO" id="GO:0016477">
    <property type="term" value="P:cell migration"/>
    <property type="evidence" value="ECO:0007669"/>
    <property type="project" value="TreeGrafter"/>
</dbReference>
<dbReference type="InterPro" id="IPR001452">
    <property type="entry name" value="SH3_domain"/>
</dbReference>
<dbReference type="CDD" id="cd11903">
    <property type="entry name" value="SH3_Nck2_3"/>
    <property type="match status" value="1"/>
</dbReference>
<dbReference type="InterPro" id="IPR051184">
    <property type="entry name" value="Tyrosine-phos_adapter"/>
</dbReference>
<dbReference type="GO" id="GO:0030971">
    <property type="term" value="F:receptor tyrosine kinase binding"/>
    <property type="evidence" value="ECO:0007669"/>
    <property type="project" value="TreeGrafter"/>
</dbReference>
<evidence type="ECO:0000259" key="14">
    <source>
        <dbReference type="PROSITE" id="PS50001"/>
    </source>
</evidence>
<evidence type="ECO:0000313" key="17">
    <source>
        <dbReference type="Proteomes" id="UP000694580"/>
    </source>
</evidence>
<keyword evidence="9 11" id="KW-0727">SH2 domain</keyword>
<dbReference type="InterPro" id="IPR035561">
    <property type="entry name" value="Nck2_SH3_3"/>
</dbReference>
<dbReference type="GeneTree" id="ENSGT00940000157728"/>
<protein>
    <recommendedName>
        <fullName evidence="18">Cytoplasmic protein</fullName>
    </recommendedName>
</protein>
<dbReference type="AlphaFoldDB" id="A0AAY4E5P6"/>
<dbReference type="FunFam" id="2.30.30.40:FF:000110">
    <property type="entry name" value="Cytoplasmic protein"/>
    <property type="match status" value="1"/>
</dbReference>
<dbReference type="PANTHER" id="PTHR19969">
    <property type="entry name" value="SH2-SH3 ADAPTOR PROTEIN-RELATED"/>
    <property type="match status" value="1"/>
</dbReference>
<dbReference type="Pfam" id="PF14604">
    <property type="entry name" value="SH3_9"/>
    <property type="match status" value="1"/>
</dbReference>
<dbReference type="GO" id="GO:0006357">
    <property type="term" value="P:regulation of transcription by RNA polymerase II"/>
    <property type="evidence" value="ECO:0007669"/>
    <property type="project" value="UniProtKB-ARBA"/>
</dbReference>
<dbReference type="GO" id="GO:0006417">
    <property type="term" value="P:regulation of translation"/>
    <property type="evidence" value="ECO:0007669"/>
    <property type="project" value="UniProtKB-KW"/>
</dbReference>
<dbReference type="FunFam" id="2.30.30.40:FF:000061">
    <property type="entry name" value="Cytoplasmic protein"/>
    <property type="match status" value="1"/>
</dbReference>
<dbReference type="GO" id="GO:0010557">
    <property type="term" value="P:positive regulation of macromolecule biosynthetic process"/>
    <property type="evidence" value="ECO:0007669"/>
    <property type="project" value="UniProtKB-ARBA"/>
</dbReference>
<dbReference type="Pfam" id="PF00017">
    <property type="entry name" value="SH2"/>
    <property type="match status" value="1"/>
</dbReference>
<dbReference type="InterPro" id="IPR035559">
    <property type="entry name" value="Nck2_SH3_1"/>
</dbReference>
<feature type="region of interest" description="Disordered" evidence="13">
    <location>
        <begin position="79"/>
        <end position="110"/>
    </location>
</feature>
<dbReference type="SUPFAM" id="SSF55550">
    <property type="entry name" value="SH2 domain"/>
    <property type="match status" value="1"/>
</dbReference>
<evidence type="ECO:0000256" key="6">
    <source>
        <dbReference type="ARBA" id="ARBA00022824"/>
    </source>
</evidence>
<evidence type="ECO:0000256" key="8">
    <source>
        <dbReference type="ARBA" id="ARBA00022990"/>
    </source>
</evidence>
<dbReference type="GO" id="GO:0048013">
    <property type="term" value="P:ephrin receptor signaling pathway"/>
    <property type="evidence" value="ECO:0007669"/>
    <property type="project" value="TreeGrafter"/>
</dbReference>
<organism evidence="16 17">
    <name type="scientific">Denticeps clupeoides</name>
    <name type="common">denticle herring</name>
    <dbReference type="NCBI Taxonomy" id="299321"/>
    <lineage>
        <taxon>Eukaryota</taxon>
        <taxon>Metazoa</taxon>
        <taxon>Chordata</taxon>
        <taxon>Craniata</taxon>
        <taxon>Vertebrata</taxon>
        <taxon>Euteleostomi</taxon>
        <taxon>Actinopterygii</taxon>
        <taxon>Neopterygii</taxon>
        <taxon>Teleostei</taxon>
        <taxon>Clupei</taxon>
        <taxon>Clupeiformes</taxon>
        <taxon>Denticipitoidei</taxon>
        <taxon>Denticipitidae</taxon>
        <taxon>Denticeps</taxon>
    </lineage>
</organism>
<dbReference type="Ensembl" id="ENSDCDT00010063057.1">
    <property type="protein sequence ID" value="ENSDCDP00010052569.1"/>
    <property type="gene ID" value="ENSDCDG00010030713.1"/>
</dbReference>
<dbReference type="Gene3D" id="3.30.505.10">
    <property type="entry name" value="SH2 domain"/>
    <property type="match status" value="1"/>
</dbReference>
<evidence type="ECO:0000256" key="7">
    <source>
        <dbReference type="ARBA" id="ARBA00022845"/>
    </source>
</evidence>
<dbReference type="InterPro" id="IPR036028">
    <property type="entry name" value="SH3-like_dom_sf"/>
</dbReference>
<evidence type="ECO:0000256" key="4">
    <source>
        <dbReference type="ARBA" id="ARBA00022490"/>
    </source>
</evidence>
<keyword evidence="7" id="KW-0810">Translation regulation</keyword>
<keyword evidence="5" id="KW-0677">Repeat</keyword>
<keyword evidence="4" id="KW-0963">Cytoplasm</keyword>
<evidence type="ECO:0000313" key="16">
    <source>
        <dbReference type="Ensembl" id="ENSDCDP00010052569.1"/>
    </source>
</evidence>
<keyword evidence="8" id="KW-0007">Acetylation</keyword>
<dbReference type="InterPro" id="IPR036860">
    <property type="entry name" value="SH2_dom_sf"/>
</dbReference>
<evidence type="ECO:0000256" key="5">
    <source>
        <dbReference type="ARBA" id="ARBA00022737"/>
    </source>
</evidence>
<dbReference type="PROSITE" id="PS50002">
    <property type="entry name" value="SH3"/>
    <property type="match status" value="3"/>
</dbReference>
<feature type="domain" description="SH3" evidence="15">
    <location>
        <begin position="207"/>
        <end position="269"/>
    </location>
</feature>
<evidence type="ECO:0000256" key="1">
    <source>
        <dbReference type="ARBA" id="ARBA00004240"/>
    </source>
</evidence>
<evidence type="ECO:0000259" key="15">
    <source>
        <dbReference type="PROSITE" id="PS50002"/>
    </source>
</evidence>
<keyword evidence="17" id="KW-1185">Reference proteome</keyword>